<dbReference type="Gene3D" id="1.20.58.1520">
    <property type="match status" value="1"/>
</dbReference>
<dbReference type="GO" id="GO:0005874">
    <property type="term" value="C:microtubule"/>
    <property type="evidence" value="ECO:0007669"/>
    <property type="project" value="UniProtKB-KW"/>
</dbReference>
<feature type="coiled-coil region" evidence="5">
    <location>
        <begin position="451"/>
        <end position="478"/>
    </location>
</feature>
<evidence type="ECO:0000313" key="8">
    <source>
        <dbReference type="Proteomes" id="UP000027138"/>
    </source>
</evidence>
<keyword evidence="4" id="KW-0206">Cytoskeleton</keyword>
<dbReference type="OrthoDB" id="642895at2759"/>
<accession>A0A067JY14</accession>
<organism evidence="7 8">
    <name type="scientific">Jatropha curcas</name>
    <name type="common">Barbados nut</name>
    <dbReference type="NCBI Taxonomy" id="180498"/>
    <lineage>
        <taxon>Eukaryota</taxon>
        <taxon>Viridiplantae</taxon>
        <taxon>Streptophyta</taxon>
        <taxon>Embryophyta</taxon>
        <taxon>Tracheophyta</taxon>
        <taxon>Spermatophyta</taxon>
        <taxon>Magnoliopsida</taxon>
        <taxon>eudicotyledons</taxon>
        <taxon>Gunneridae</taxon>
        <taxon>Pentapetalae</taxon>
        <taxon>rosids</taxon>
        <taxon>fabids</taxon>
        <taxon>Malpighiales</taxon>
        <taxon>Euphorbiaceae</taxon>
        <taxon>Crotonoideae</taxon>
        <taxon>Jatropheae</taxon>
        <taxon>Jatropha</taxon>
    </lineage>
</organism>
<evidence type="ECO:0000313" key="7">
    <source>
        <dbReference type="EMBL" id="KDP28747.1"/>
    </source>
</evidence>
<keyword evidence="8" id="KW-1185">Reference proteome</keyword>
<comment type="subcellular location">
    <subcellularLocation>
        <location evidence="1">Cytoplasm</location>
        <location evidence="1">Cytoskeleton</location>
    </subcellularLocation>
</comment>
<comment type="similarity">
    <text evidence="2">Belongs to the MAP65/ASE1 family.</text>
</comment>
<protein>
    <submittedName>
        <fullName evidence="7">Uncharacterized protein</fullName>
    </submittedName>
</protein>
<keyword evidence="3" id="KW-0493">Microtubule</keyword>
<evidence type="ECO:0000256" key="1">
    <source>
        <dbReference type="ARBA" id="ARBA00004245"/>
    </source>
</evidence>
<gene>
    <name evidence="7" type="ORF">JCGZ_14518</name>
</gene>
<dbReference type="PANTHER" id="PTHR19321:SF47">
    <property type="entry name" value="PUTATIVE-RELATED"/>
    <property type="match status" value="1"/>
</dbReference>
<keyword evidence="4" id="KW-0963">Cytoplasm</keyword>
<feature type="compositionally biased region" description="Low complexity" evidence="6">
    <location>
        <begin position="649"/>
        <end position="676"/>
    </location>
</feature>
<dbReference type="GO" id="GO:0005737">
    <property type="term" value="C:cytoplasm"/>
    <property type="evidence" value="ECO:0007669"/>
    <property type="project" value="TreeGrafter"/>
</dbReference>
<dbReference type="PANTHER" id="PTHR19321">
    <property type="entry name" value="PROTEIN REGULATOR OF CYTOKINESIS 1 PRC1-RELATED"/>
    <property type="match status" value="1"/>
</dbReference>
<evidence type="ECO:0000256" key="2">
    <source>
        <dbReference type="ARBA" id="ARBA00006187"/>
    </source>
</evidence>
<evidence type="ECO:0000256" key="6">
    <source>
        <dbReference type="SAM" id="MobiDB-lite"/>
    </source>
</evidence>
<sequence>MSRNCNDRSANIETTCGLLLLELQKIWDEVGENDAQRDKMLFEIEEECLEVYRRKVFEANKSRSELQGEIALAEAEIENICSELSEKPVRYEHKANKNLNEKIQIINPLLEEMRKRKAERKKQFAEVLDALKNISKDIFGSAKDNLYEMSMDGADLSLKRLEELQNQLRDLQIEKSNRLRQLLGLLDTLNSLCEVLGMDFKYILHEIHPTLDDSKESKDITDYTIEGLTAAIQSLRDVKIERMRRLQGLGTVLLELWNLMDTPIEEQQVFQDVTSSVFALEPAITEPNMLSMDLINHVEDEVVRLNQLKSSKVKELVLKKRLELEEICRNAHMVAQVFSATEYSNEAGVDPVHLLEEMELEIVKVKEEASSRKEILDKVEKWLTACEEESWLEEYNRDNNRYNAGRGAHLTLQRAEKARAAVNKIPALMEALTSKIKAWEKGRGIQFLYDGERLLSRLEQYSNLRKEKERERIRQRDQKKLQDQLIVEQEALFGAKPSPSNSGRKVSRTSVEFASNRKLSLGGAMLQNLKAEKTSACVHANKKVNCLNQNNYLSYQQNGGSGRRNSEIAGHLVKKDSSAKPRQTDSRLIRKPLSPIPLTMSSQANIANFLEEQKGLQDGTSETAAPCIKTPIRTPTKPVSGVGEENRTPKTLPTIVPTTPTTTSAPMLMSTPSTPYVSSSVKTARSVAERIEYSFEELRVGLTCPV</sequence>
<feature type="coiled-coil region" evidence="5">
    <location>
        <begin position="154"/>
        <end position="181"/>
    </location>
</feature>
<reference evidence="7 8" key="1">
    <citation type="journal article" date="2014" name="PLoS ONE">
        <title>Global Analysis of Gene Expression Profiles in Physic Nut (Jatropha curcas L.) Seedlings Exposed to Salt Stress.</title>
        <authorList>
            <person name="Zhang L."/>
            <person name="Zhang C."/>
            <person name="Wu P."/>
            <person name="Chen Y."/>
            <person name="Li M."/>
            <person name="Jiang H."/>
            <person name="Wu G."/>
        </authorList>
    </citation>
    <scope>NUCLEOTIDE SEQUENCE [LARGE SCALE GENOMIC DNA]</scope>
    <source>
        <strain evidence="8">cv. GZQX0401</strain>
        <tissue evidence="7">Young leaves</tissue>
    </source>
</reference>
<dbReference type="InterPro" id="IPR007145">
    <property type="entry name" value="MAP65_Ase1_PRC1"/>
</dbReference>
<dbReference type="GO" id="GO:0005819">
    <property type="term" value="C:spindle"/>
    <property type="evidence" value="ECO:0007669"/>
    <property type="project" value="TreeGrafter"/>
</dbReference>
<dbReference type="Pfam" id="PF03999">
    <property type="entry name" value="MAP65_ASE1"/>
    <property type="match status" value="1"/>
</dbReference>
<dbReference type="GO" id="GO:0000226">
    <property type="term" value="P:microtubule cytoskeleton organization"/>
    <property type="evidence" value="ECO:0007669"/>
    <property type="project" value="InterPro"/>
</dbReference>
<evidence type="ECO:0000256" key="5">
    <source>
        <dbReference type="SAM" id="Coils"/>
    </source>
</evidence>
<dbReference type="KEGG" id="jcu:105643111"/>
<keyword evidence="5" id="KW-0175">Coiled coil</keyword>
<dbReference type="AlphaFoldDB" id="A0A067JY14"/>
<feature type="region of interest" description="Disordered" evidence="6">
    <location>
        <begin position="630"/>
        <end position="676"/>
    </location>
</feature>
<dbReference type="GO" id="GO:0008017">
    <property type="term" value="F:microtubule binding"/>
    <property type="evidence" value="ECO:0007669"/>
    <property type="project" value="InterPro"/>
</dbReference>
<dbReference type="Proteomes" id="UP000027138">
    <property type="component" value="Unassembled WGS sequence"/>
</dbReference>
<dbReference type="EMBL" id="KK914782">
    <property type="protein sequence ID" value="KDP28747.1"/>
    <property type="molecule type" value="Genomic_DNA"/>
</dbReference>
<evidence type="ECO:0000256" key="4">
    <source>
        <dbReference type="ARBA" id="ARBA00023212"/>
    </source>
</evidence>
<dbReference type="STRING" id="180498.A0A067JY14"/>
<evidence type="ECO:0000256" key="3">
    <source>
        <dbReference type="ARBA" id="ARBA00022701"/>
    </source>
</evidence>
<proteinExistence type="inferred from homology"/>
<name>A0A067JY14_JATCU</name>